<dbReference type="Proteomes" id="UP000233535">
    <property type="component" value="Unassembled WGS sequence"/>
</dbReference>
<dbReference type="InterPro" id="IPR031807">
    <property type="entry name" value="HicB-like"/>
</dbReference>
<dbReference type="OrthoDB" id="965427at2"/>
<dbReference type="EMBL" id="MVDD01000002">
    <property type="protein sequence ID" value="PKQ64785.1"/>
    <property type="molecule type" value="Genomic_DNA"/>
</dbReference>
<dbReference type="Gene3D" id="3.30.160.250">
    <property type="match status" value="1"/>
</dbReference>
<evidence type="ECO:0000313" key="3">
    <source>
        <dbReference type="Proteomes" id="UP000233535"/>
    </source>
</evidence>
<dbReference type="AlphaFoldDB" id="A0A2N3I3A1"/>
<accession>A0A2N3I3A1</accession>
<reference evidence="2 3" key="1">
    <citation type="journal article" date="2017" name="Front. Microbiol.">
        <title>Labilibaculum manganireducens gen. nov., sp. nov. and Labilibaculum filiforme sp. nov., Novel Bacteroidetes Isolated from Subsurface Sediments of the Baltic Sea.</title>
        <authorList>
            <person name="Vandieken V."/>
            <person name="Marshall I.P."/>
            <person name="Niemann H."/>
            <person name="Engelen B."/>
            <person name="Cypionka H."/>
        </authorList>
    </citation>
    <scope>NUCLEOTIDE SEQUENCE [LARGE SCALE GENOMIC DNA]</scope>
    <source>
        <strain evidence="2 3">59.16B</strain>
    </source>
</reference>
<gene>
    <name evidence="2" type="ORF">BZG02_02685</name>
</gene>
<dbReference type="RefSeq" id="WP_101259885.1">
    <property type="nucleotide sequence ID" value="NZ_MVDD01000002.1"/>
</dbReference>
<feature type="domain" description="HicB-like antitoxin of toxin-antitoxin system" evidence="1">
    <location>
        <begin position="5"/>
        <end position="60"/>
    </location>
</feature>
<dbReference type="Pfam" id="PF15919">
    <property type="entry name" value="HicB_lk_antitox"/>
    <property type="match status" value="1"/>
</dbReference>
<dbReference type="PANTHER" id="PTHR34504:SF2">
    <property type="entry name" value="UPF0150 PROTEIN SSL0259"/>
    <property type="match status" value="1"/>
</dbReference>
<dbReference type="SUPFAM" id="SSF143100">
    <property type="entry name" value="TTHA1013/TTHA0281-like"/>
    <property type="match status" value="1"/>
</dbReference>
<proteinExistence type="predicted"/>
<name>A0A2N3I3A1_9BACT</name>
<evidence type="ECO:0000313" key="2">
    <source>
        <dbReference type="EMBL" id="PKQ64785.1"/>
    </source>
</evidence>
<dbReference type="PANTHER" id="PTHR34504">
    <property type="entry name" value="ANTITOXIN HICB"/>
    <property type="match status" value="1"/>
</dbReference>
<dbReference type="InterPro" id="IPR035069">
    <property type="entry name" value="TTHA1013/TTHA0281-like"/>
</dbReference>
<evidence type="ECO:0000259" key="1">
    <source>
        <dbReference type="Pfam" id="PF15919"/>
    </source>
</evidence>
<dbReference type="InterPro" id="IPR051404">
    <property type="entry name" value="TA_system_antitoxin"/>
</dbReference>
<keyword evidence="3" id="KW-1185">Reference proteome</keyword>
<sequence length="134" mass="14977">MENVIVIVEKTDTGYSAYTEDLIGCVAAGDTFESVKENMREAIDFHLEGLVEFDEVIPEKFQDDYELIFDLDLYAFFDWVSGMLTRSGIANISGLNASLVSQYANGLKTPSKRQLKKIEKGIHQFGADLQAITL</sequence>
<protein>
    <recommendedName>
        <fullName evidence="1">HicB-like antitoxin of toxin-antitoxin system domain-containing protein</fullName>
    </recommendedName>
</protein>
<organism evidence="2 3">
    <name type="scientific">Labilibaculum filiforme</name>
    <dbReference type="NCBI Taxonomy" id="1940526"/>
    <lineage>
        <taxon>Bacteria</taxon>
        <taxon>Pseudomonadati</taxon>
        <taxon>Bacteroidota</taxon>
        <taxon>Bacteroidia</taxon>
        <taxon>Marinilabiliales</taxon>
        <taxon>Marinifilaceae</taxon>
        <taxon>Labilibaculum</taxon>
    </lineage>
</organism>
<comment type="caution">
    <text evidence="2">The sequence shown here is derived from an EMBL/GenBank/DDBJ whole genome shotgun (WGS) entry which is preliminary data.</text>
</comment>